<sequence>MSSRAEEHARKRALRKRLFKTKTGEEEKSWRQRKDEKKQRKEENMIKEAESCWEYGAVADTGAGAKARKVDKGKPYTLSIAIPGSFLLNAQSAELRTYMAGQIARAATLFRCAEVIVYDETARMTDEQLDVYWGGHWYGDIAPAENNIETNFHLARILEYLECPQYLRKALFLRQRPLQYAGLLNPLDSQHHLKAYDLSLRFREGVILDKPVKKGRGPLVDVGLDKELEVEDETLLPPGTRVTVEMGPEETDGARRYRGKITSAKRAAAATGHYWGYSVRIAKRIGEVIDHDKYDCIIGTSPNGVTAAMLEVDTEKHSNILVVFGGIDGVDAAIEGDEAYAETSAEEAFTLLLRPFVSNGSRSERIEENVLVGLSTVDSRVADLYGYMPHRTHIVRYVAGRVVMDPIDRGLLPLADVVNGHAPTTVNRTGYGCEKEQREKSLKHCSHSDSGTRSTGGSMVTQRRLKSEPRRFLWSKVGMASQEMILLRVRLYAFLAGTAAVGGAGLYAGRLSTPDWRTIIDPQHYYEDWQVRSSDEAASTSREVLEPLNGPEQEPANDPESENRTVPGGTEEPEEGARKERRRRRLIRRLQMRTYFSLPLNVVSRLAGGIASKEIPMSLRRPLLGLFAKVYDCRMDEAVQPDFESYSSFSAFFNRTLRPDARPISATPLVSPADGIVLHYGKIEDDKVEFVKGHDYNVKEFLGDVEIKPKAGHDLYQLVVYLAPGNYHAFHSPAKWSAEHIRHYPGLLLSVRPALLNRVPHLFCLNERVILNGSWRHGFFSMAAVAATNVGDIAIDADASIRTNISRRRAARAESVRTECALSFAAGERVGEFRLGSTIVLIFQAPSNVKFAVQAGDALRYGQSLIVDDM</sequence>
<evidence type="ECO:0000256" key="6">
    <source>
        <dbReference type="ARBA" id="ARBA00022793"/>
    </source>
</evidence>
<feature type="region of interest" description="Disordered" evidence="14">
    <location>
        <begin position="537"/>
        <end position="582"/>
    </location>
</feature>
<evidence type="ECO:0000256" key="5">
    <source>
        <dbReference type="ARBA" id="ARBA00022516"/>
    </source>
</evidence>
<dbReference type="GO" id="GO:0006646">
    <property type="term" value="P:phosphatidylethanolamine biosynthetic process"/>
    <property type="evidence" value="ECO:0007669"/>
    <property type="project" value="UniProtKB-UniPathway"/>
</dbReference>
<evidence type="ECO:0000313" key="16">
    <source>
        <dbReference type="Proteomes" id="UP000005239"/>
    </source>
</evidence>
<keyword evidence="6" id="KW-0210">Decarboxylase</keyword>
<dbReference type="EC" id="4.1.1.65" evidence="4"/>
<evidence type="ECO:0000256" key="3">
    <source>
        <dbReference type="ARBA" id="ARBA00009841"/>
    </source>
</evidence>
<gene>
    <name evidence="15" type="primary">WBGene00281510</name>
</gene>
<evidence type="ECO:0000256" key="4">
    <source>
        <dbReference type="ARBA" id="ARBA00012243"/>
    </source>
</evidence>
<accession>A0A2A6CDP1</accession>
<dbReference type="SUPFAM" id="SSF75217">
    <property type="entry name" value="alpha/beta knot"/>
    <property type="match status" value="1"/>
</dbReference>
<protein>
    <recommendedName>
        <fullName evidence="4">phosphatidylserine decarboxylase</fullName>
        <ecNumber evidence="4">4.1.1.65</ecNumber>
    </recommendedName>
</protein>
<dbReference type="EnsemblMetazoa" id="PPA43141.1">
    <property type="protein sequence ID" value="PPA43141.1"/>
    <property type="gene ID" value="WBGene00281510"/>
</dbReference>
<dbReference type="AlphaFoldDB" id="A0A2A6CDP1"/>
<dbReference type="Proteomes" id="UP000005239">
    <property type="component" value="Unassembled WGS sequence"/>
</dbReference>
<dbReference type="InterPro" id="IPR012340">
    <property type="entry name" value="NA-bd_OB-fold"/>
</dbReference>
<feature type="region of interest" description="Disordered" evidence="14">
    <location>
        <begin position="1"/>
        <end position="43"/>
    </location>
</feature>
<evidence type="ECO:0000256" key="8">
    <source>
        <dbReference type="ARBA" id="ARBA00023209"/>
    </source>
</evidence>
<reference evidence="16" key="1">
    <citation type="journal article" date="2008" name="Nat. Genet.">
        <title>The Pristionchus pacificus genome provides a unique perspective on nematode lifestyle and parasitism.</title>
        <authorList>
            <person name="Dieterich C."/>
            <person name="Clifton S.W."/>
            <person name="Schuster L.N."/>
            <person name="Chinwalla A."/>
            <person name="Delehaunty K."/>
            <person name="Dinkelacker I."/>
            <person name="Fulton L."/>
            <person name="Fulton R."/>
            <person name="Godfrey J."/>
            <person name="Minx P."/>
            <person name="Mitreva M."/>
            <person name="Roeseler W."/>
            <person name="Tian H."/>
            <person name="Witte H."/>
            <person name="Yang S.P."/>
            <person name="Wilson R.K."/>
            <person name="Sommer R.J."/>
        </authorList>
    </citation>
    <scope>NUCLEOTIDE SEQUENCE [LARGE SCALE GENOMIC DNA]</scope>
    <source>
        <strain evidence="16">PS312</strain>
    </source>
</reference>
<evidence type="ECO:0000256" key="7">
    <source>
        <dbReference type="ARBA" id="ARBA00023098"/>
    </source>
</evidence>
<dbReference type="InterPro" id="IPR033177">
    <property type="entry name" value="PSD-B"/>
</dbReference>
<keyword evidence="9" id="KW-0456">Lyase</keyword>
<comment type="pathway">
    <text evidence="2">Lipid metabolism.</text>
</comment>
<evidence type="ECO:0000256" key="12">
    <source>
        <dbReference type="ARBA" id="ARBA00024326"/>
    </source>
</evidence>
<dbReference type="Pfam" id="PF02598">
    <property type="entry name" value="Methyltrn_RNA_3"/>
    <property type="match status" value="1"/>
</dbReference>
<keyword evidence="10" id="KW-1208">Phospholipid metabolism</keyword>
<dbReference type="InterPro" id="IPR003750">
    <property type="entry name" value="Put_MeTrfase-C9orf114-like"/>
</dbReference>
<dbReference type="GO" id="GO:0004609">
    <property type="term" value="F:phosphatidylserine decarboxylase activity"/>
    <property type="evidence" value="ECO:0007669"/>
    <property type="project" value="UniProtKB-EC"/>
</dbReference>
<dbReference type="Pfam" id="PF02666">
    <property type="entry name" value="PS_Dcarbxylase"/>
    <property type="match status" value="1"/>
</dbReference>
<dbReference type="SUPFAM" id="SSF50249">
    <property type="entry name" value="Nucleic acid-binding proteins"/>
    <property type="match status" value="1"/>
</dbReference>
<comment type="cofactor">
    <cofactor evidence="1">
        <name>pyruvate</name>
        <dbReference type="ChEBI" id="CHEBI:15361"/>
    </cofactor>
</comment>
<keyword evidence="7" id="KW-0443">Lipid metabolism</keyword>
<comment type="pathway">
    <text evidence="12">Phospholipid metabolism; phosphatidylethanolamine biosynthesis.</text>
</comment>
<feature type="compositionally biased region" description="Polar residues" evidence="14">
    <location>
        <begin position="448"/>
        <end position="461"/>
    </location>
</feature>
<dbReference type="NCBIfam" id="TIGR00163">
    <property type="entry name" value="PS_decarb"/>
    <property type="match status" value="1"/>
</dbReference>
<evidence type="ECO:0000256" key="2">
    <source>
        <dbReference type="ARBA" id="ARBA00005189"/>
    </source>
</evidence>
<evidence type="ECO:0000256" key="10">
    <source>
        <dbReference type="ARBA" id="ARBA00023264"/>
    </source>
</evidence>
<keyword evidence="16" id="KW-1185">Reference proteome</keyword>
<dbReference type="InterPro" id="IPR029028">
    <property type="entry name" value="Alpha/beta_knot_MTases"/>
</dbReference>
<dbReference type="Gene3D" id="2.40.50.140">
    <property type="entry name" value="Nucleic acid-binding proteins"/>
    <property type="match status" value="1"/>
</dbReference>
<organism evidence="15 16">
    <name type="scientific">Pristionchus pacificus</name>
    <name type="common">Parasitic nematode worm</name>
    <dbReference type="NCBI Taxonomy" id="54126"/>
    <lineage>
        <taxon>Eukaryota</taxon>
        <taxon>Metazoa</taxon>
        <taxon>Ecdysozoa</taxon>
        <taxon>Nematoda</taxon>
        <taxon>Chromadorea</taxon>
        <taxon>Rhabditida</taxon>
        <taxon>Rhabditina</taxon>
        <taxon>Diplogasteromorpha</taxon>
        <taxon>Diplogasteroidea</taxon>
        <taxon>Neodiplogasteridae</taxon>
        <taxon>Pristionchus</taxon>
    </lineage>
</organism>
<keyword evidence="8" id="KW-0594">Phospholipid biosynthesis</keyword>
<dbReference type="InterPro" id="IPR003817">
    <property type="entry name" value="PS_Dcarbxylase"/>
</dbReference>
<keyword evidence="5" id="KW-0444">Lipid biosynthesis</keyword>
<reference evidence="15" key="2">
    <citation type="submission" date="2022-06" db="UniProtKB">
        <authorList>
            <consortium name="EnsemblMetazoa"/>
        </authorList>
    </citation>
    <scope>IDENTIFICATION</scope>
    <source>
        <strain evidence="15">PS312</strain>
    </source>
</reference>
<evidence type="ECO:0000256" key="13">
    <source>
        <dbReference type="ARBA" id="ARBA00045136"/>
    </source>
</evidence>
<proteinExistence type="inferred from homology"/>
<feature type="compositionally biased region" description="Basic residues" evidence="14">
    <location>
        <begin position="10"/>
        <end position="20"/>
    </location>
</feature>
<keyword evidence="11" id="KW-0670">Pyruvate</keyword>
<dbReference type="Gene3D" id="3.40.1280.10">
    <property type="match status" value="1"/>
</dbReference>
<comment type="similarity">
    <text evidence="3">Belongs to the class IV-like SAM-binding methyltransferase superfamily.</text>
</comment>
<evidence type="ECO:0000256" key="11">
    <source>
        <dbReference type="ARBA" id="ARBA00023317"/>
    </source>
</evidence>
<feature type="region of interest" description="Disordered" evidence="14">
    <location>
        <begin position="437"/>
        <end position="464"/>
    </location>
</feature>
<comment type="function">
    <text evidence="13">Catalyzes the formation of phosphatidylethanolamine (PtdEtn) from phosphatidylserine (PtdSer). Plays a central role in phospholipid metabolism and in the interorganelle trafficking of phosphatidylserine. May be involved in lipid droplet biogenesis at the endoplasmic reticulum membrane.</text>
</comment>
<accession>A0A8R1Z1G0</accession>
<evidence type="ECO:0000256" key="14">
    <source>
        <dbReference type="SAM" id="MobiDB-lite"/>
    </source>
</evidence>
<dbReference type="PANTHER" id="PTHR12150:SF13">
    <property type="entry name" value="METHYLTRANSFERASE C9ORF114-RELATED"/>
    <property type="match status" value="1"/>
</dbReference>
<evidence type="ECO:0000256" key="9">
    <source>
        <dbReference type="ARBA" id="ARBA00023239"/>
    </source>
</evidence>
<feature type="compositionally biased region" description="Basic and acidic residues" evidence="14">
    <location>
        <begin position="22"/>
        <end position="43"/>
    </location>
</feature>
<name>A0A2A6CDP1_PRIPA</name>
<dbReference type="InterPro" id="IPR029026">
    <property type="entry name" value="tRNA_m1G_MTases_N"/>
</dbReference>
<evidence type="ECO:0000313" key="15">
    <source>
        <dbReference type="EnsemblMetazoa" id="PPA43141.1"/>
    </source>
</evidence>
<dbReference type="PANTHER" id="PTHR12150">
    <property type="entry name" value="CLASS IV SAM-BINDING METHYLTRANSFERASE-RELATED"/>
    <property type="match status" value="1"/>
</dbReference>
<evidence type="ECO:0000256" key="1">
    <source>
        <dbReference type="ARBA" id="ARBA00001928"/>
    </source>
</evidence>
<dbReference type="CDD" id="cd18086">
    <property type="entry name" value="HsC9orf114-like"/>
    <property type="match status" value="1"/>
</dbReference>